<evidence type="ECO:0000256" key="2">
    <source>
        <dbReference type="PIRSR" id="PIRSR000390-2"/>
    </source>
</evidence>
<gene>
    <name evidence="4" type="ORF">SAMN03080599_01743</name>
</gene>
<accession>A0A1G5S1H8</accession>
<comment type="similarity">
    <text evidence="3">Belongs to the DegT/DnrJ/EryC1 family.</text>
</comment>
<dbReference type="PANTHER" id="PTHR30244:SF34">
    <property type="entry name" value="DTDP-4-AMINO-4,6-DIDEOXYGALACTOSE TRANSAMINASE"/>
    <property type="match status" value="1"/>
</dbReference>
<dbReference type="PIRSF" id="PIRSF000390">
    <property type="entry name" value="PLP_StrS"/>
    <property type="match status" value="1"/>
</dbReference>
<dbReference type="OrthoDB" id="9810913at2"/>
<organism evidence="4 5">
    <name type="scientific">Acidaminobacter hydrogenoformans DSM 2784</name>
    <dbReference type="NCBI Taxonomy" id="1120920"/>
    <lineage>
        <taxon>Bacteria</taxon>
        <taxon>Bacillati</taxon>
        <taxon>Bacillota</taxon>
        <taxon>Clostridia</taxon>
        <taxon>Peptostreptococcales</taxon>
        <taxon>Acidaminobacteraceae</taxon>
        <taxon>Acidaminobacter</taxon>
    </lineage>
</organism>
<sequence length="385" mass="42072">MNVPFNRVEATPHMVEAVTRSLSSGHWSGDGTFTAQVLEKLHQLMPEPLLLLTTSASQALEMAVVLAGIKAGDEVILPSYTYASCANAVLSAGGLPVFAAVSQETLCLAPESVERLMSPSVKAIMPVHYGGVPAEMDLLMTLCRERGLTLIEDAAQAIGSSWKGRALGTLGDFGAISFHDTKNVTSGEGGLLLVGADRKDLWEQAQILHQKGTDRLQFLQGHRDRYEWVGQGVSASPSELLMALLLPQLEAVEAINQRRLEIVGRYESVMKPLEISRNLILSHSKVSKGGNGHLFFLRFKDAGNAAAFMAFMAARGIDVRTHYQPLHASPQGRGFRHDPVLHSVGDRDLMKCVVRLPMSHHLKDEEIDYVCEVLKDALIHCHTRL</sequence>
<dbReference type="InterPro" id="IPR015424">
    <property type="entry name" value="PyrdxlP-dep_Trfase"/>
</dbReference>
<dbReference type="AlphaFoldDB" id="A0A1G5S1H8"/>
<dbReference type="InterPro" id="IPR015422">
    <property type="entry name" value="PyrdxlP-dep_Trfase_small"/>
</dbReference>
<evidence type="ECO:0000313" key="5">
    <source>
        <dbReference type="Proteomes" id="UP000199208"/>
    </source>
</evidence>
<dbReference type="InterPro" id="IPR015421">
    <property type="entry name" value="PyrdxlP-dep_Trfase_major"/>
</dbReference>
<name>A0A1G5S1H8_9FIRM</name>
<dbReference type="GO" id="GO:0030170">
    <property type="term" value="F:pyridoxal phosphate binding"/>
    <property type="evidence" value="ECO:0007669"/>
    <property type="project" value="TreeGrafter"/>
</dbReference>
<dbReference type="Gene3D" id="3.90.1150.10">
    <property type="entry name" value="Aspartate Aminotransferase, domain 1"/>
    <property type="match status" value="1"/>
</dbReference>
<protein>
    <submittedName>
        <fullName evidence="4">dTDP-4-amino-4,6-dideoxygalactose transaminase</fullName>
    </submittedName>
</protein>
<dbReference type="Pfam" id="PF01041">
    <property type="entry name" value="DegT_DnrJ_EryC1"/>
    <property type="match status" value="1"/>
</dbReference>
<dbReference type="RefSeq" id="WP_092590573.1">
    <property type="nucleotide sequence ID" value="NZ_FMWL01000007.1"/>
</dbReference>
<dbReference type="InterPro" id="IPR000653">
    <property type="entry name" value="DegT/StrS_aminotransferase"/>
</dbReference>
<keyword evidence="2 3" id="KW-0663">Pyridoxal phosphate</keyword>
<keyword evidence="5" id="KW-1185">Reference proteome</keyword>
<dbReference type="Proteomes" id="UP000199208">
    <property type="component" value="Unassembled WGS sequence"/>
</dbReference>
<feature type="active site" description="Proton acceptor" evidence="1">
    <location>
        <position position="182"/>
    </location>
</feature>
<dbReference type="PANTHER" id="PTHR30244">
    <property type="entry name" value="TRANSAMINASE"/>
    <property type="match status" value="1"/>
</dbReference>
<proteinExistence type="inferred from homology"/>
<evidence type="ECO:0000256" key="1">
    <source>
        <dbReference type="PIRSR" id="PIRSR000390-1"/>
    </source>
</evidence>
<dbReference type="Gene3D" id="3.40.640.10">
    <property type="entry name" value="Type I PLP-dependent aspartate aminotransferase-like (Major domain)"/>
    <property type="match status" value="1"/>
</dbReference>
<reference evidence="4 5" key="1">
    <citation type="submission" date="2016-10" db="EMBL/GenBank/DDBJ databases">
        <authorList>
            <person name="de Groot N.N."/>
        </authorList>
    </citation>
    <scope>NUCLEOTIDE SEQUENCE [LARGE SCALE GENOMIC DNA]</scope>
    <source>
        <strain evidence="4 5">DSM 2784</strain>
    </source>
</reference>
<feature type="modified residue" description="N6-(pyridoxal phosphate)lysine" evidence="2">
    <location>
        <position position="182"/>
    </location>
</feature>
<dbReference type="GO" id="GO:0000271">
    <property type="term" value="P:polysaccharide biosynthetic process"/>
    <property type="evidence" value="ECO:0007669"/>
    <property type="project" value="TreeGrafter"/>
</dbReference>
<dbReference type="EMBL" id="FMWL01000007">
    <property type="protein sequence ID" value="SCZ79419.1"/>
    <property type="molecule type" value="Genomic_DNA"/>
</dbReference>
<dbReference type="SUPFAM" id="SSF53383">
    <property type="entry name" value="PLP-dependent transferases"/>
    <property type="match status" value="1"/>
</dbReference>
<dbReference type="GO" id="GO:0019180">
    <property type="term" value="F:dTDP-4-amino-4,6-dideoxygalactose transaminase activity"/>
    <property type="evidence" value="ECO:0007669"/>
    <property type="project" value="TreeGrafter"/>
</dbReference>
<evidence type="ECO:0000256" key="3">
    <source>
        <dbReference type="RuleBase" id="RU004508"/>
    </source>
</evidence>
<dbReference type="STRING" id="1120920.SAMN03080599_01743"/>
<evidence type="ECO:0000313" key="4">
    <source>
        <dbReference type="EMBL" id="SCZ79419.1"/>
    </source>
</evidence>